<keyword evidence="2" id="KW-1185">Reference proteome</keyword>
<organism evidence="1 2">
    <name type="scientific">Friedmanniomyces simplex</name>
    <dbReference type="NCBI Taxonomy" id="329884"/>
    <lineage>
        <taxon>Eukaryota</taxon>
        <taxon>Fungi</taxon>
        <taxon>Dikarya</taxon>
        <taxon>Ascomycota</taxon>
        <taxon>Pezizomycotina</taxon>
        <taxon>Dothideomycetes</taxon>
        <taxon>Dothideomycetidae</taxon>
        <taxon>Mycosphaerellales</taxon>
        <taxon>Teratosphaeriaceae</taxon>
        <taxon>Friedmanniomyces</taxon>
    </lineage>
</organism>
<reference evidence="1 2" key="1">
    <citation type="submission" date="2017-03" db="EMBL/GenBank/DDBJ databases">
        <title>Genomes of endolithic fungi from Antarctica.</title>
        <authorList>
            <person name="Coleine C."/>
            <person name="Masonjones S."/>
            <person name="Stajich J.E."/>
        </authorList>
    </citation>
    <scope>NUCLEOTIDE SEQUENCE [LARGE SCALE GENOMIC DNA]</scope>
    <source>
        <strain evidence="1 2">CCFEE 5184</strain>
    </source>
</reference>
<evidence type="ECO:0000313" key="1">
    <source>
        <dbReference type="EMBL" id="TKA73341.1"/>
    </source>
</evidence>
<gene>
    <name evidence="1" type="ORF">B0A55_06787</name>
</gene>
<accession>A0A4U0XB54</accession>
<comment type="caution">
    <text evidence="1">The sequence shown here is derived from an EMBL/GenBank/DDBJ whole genome shotgun (WGS) entry which is preliminary data.</text>
</comment>
<name>A0A4U0XB54_9PEZI</name>
<protein>
    <submittedName>
        <fullName evidence="1">Uncharacterized protein</fullName>
    </submittedName>
</protein>
<dbReference type="Proteomes" id="UP000309340">
    <property type="component" value="Unassembled WGS sequence"/>
</dbReference>
<proteinExistence type="predicted"/>
<dbReference type="AlphaFoldDB" id="A0A4U0XB54"/>
<evidence type="ECO:0000313" key="2">
    <source>
        <dbReference type="Proteomes" id="UP000309340"/>
    </source>
</evidence>
<sequence length="169" mass="18842">MAASLEHRRHLEAIGKIWGGQVGKIIRTHIRPLQTKAGITKLVDPMDRHRKMVQTLRKVATAVLPEAARHVREWWISHSDVLCFYEGLKKQGKKPRTLAGIERDGPAADWPDAAGKQIAYSPAGAYKPGYFHLEARIERAASSKMGPPRSSSLRYYDMEDALSGVDMVG</sequence>
<dbReference type="EMBL" id="NAJQ01000268">
    <property type="protein sequence ID" value="TKA73341.1"/>
    <property type="molecule type" value="Genomic_DNA"/>
</dbReference>